<name>A0A095VTH9_9GAMM</name>
<comment type="subunit">
    <text evidence="6">Component of the lipopolysaccharide transport and assembly complex. Interacts with LptD.</text>
</comment>
<keyword evidence="2 6" id="KW-0472">Membrane</keyword>
<comment type="caution">
    <text evidence="7">The sequence shown here is derived from an EMBL/GenBank/DDBJ whole genome shotgun (WGS) entry which is preliminary data.</text>
</comment>
<gene>
    <name evidence="6" type="primary">lptE</name>
    <name evidence="7" type="ORF">HRUBRA_00734</name>
</gene>
<dbReference type="RefSeq" id="WP_035518114.1">
    <property type="nucleotide sequence ID" value="NZ_KN234803.1"/>
</dbReference>
<evidence type="ECO:0000256" key="4">
    <source>
        <dbReference type="ARBA" id="ARBA00023237"/>
    </source>
</evidence>
<protein>
    <recommendedName>
        <fullName evidence="6">LPS-assembly lipoprotein LptE</fullName>
    </recommendedName>
</protein>
<dbReference type="eggNOG" id="COG2980">
    <property type="taxonomic scope" value="Bacteria"/>
</dbReference>
<keyword evidence="5 6" id="KW-0449">Lipoprotein</keyword>
<keyword evidence="3 6" id="KW-0564">Palmitate</keyword>
<dbReference type="PANTHER" id="PTHR38098:SF1">
    <property type="entry name" value="LPS-ASSEMBLY LIPOPROTEIN LPTE"/>
    <property type="match status" value="1"/>
</dbReference>
<evidence type="ECO:0000256" key="1">
    <source>
        <dbReference type="ARBA" id="ARBA00022729"/>
    </source>
</evidence>
<dbReference type="Pfam" id="PF04390">
    <property type="entry name" value="LptE"/>
    <property type="match status" value="1"/>
</dbReference>
<dbReference type="Gene3D" id="3.30.160.150">
    <property type="entry name" value="Lipoprotein like domain"/>
    <property type="match status" value="1"/>
</dbReference>
<dbReference type="PATRIC" id="fig|1265313.6.peg.728"/>
<comment type="function">
    <text evidence="6">Together with LptD, is involved in the assembly of lipopolysaccharide (LPS) at the surface of the outer membrane. Required for the proper assembly of LptD. Binds LPS and may serve as the LPS recognition site at the outer membrane.</text>
</comment>
<dbReference type="GO" id="GO:0015920">
    <property type="term" value="P:lipopolysaccharide transport"/>
    <property type="evidence" value="ECO:0007669"/>
    <property type="project" value="TreeGrafter"/>
</dbReference>
<dbReference type="GO" id="GO:1990351">
    <property type="term" value="C:transporter complex"/>
    <property type="evidence" value="ECO:0007669"/>
    <property type="project" value="TreeGrafter"/>
</dbReference>
<dbReference type="InterPro" id="IPR007485">
    <property type="entry name" value="LPS_assembly_LptE"/>
</dbReference>
<keyword evidence="1 6" id="KW-0732">Signal</keyword>
<dbReference type="GO" id="GO:0009279">
    <property type="term" value="C:cell outer membrane"/>
    <property type="evidence" value="ECO:0007669"/>
    <property type="project" value="UniProtKB-SubCell"/>
</dbReference>
<evidence type="ECO:0000256" key="6">
    <source>
        <dbReference type="HAMAP-Rule" id="MF_01186"/>
    </source>
</evidence>
<dbReference type="PROSITE" id="PS51257">
    <property type="entry name" value="PROKAR_LIPOPROTEIN"/>
    <property type="match status" value="1"/>
</dbReference>
<dbReference type="HAMAP" id="MF_01186">
    <property type="entry name" value="LPS_assembly_LptE"/>
    <property type="match status" value="1"/>
</dbReference>
<dbReference type="Proteomes" id="UP000029640">
    <property type="component" value="Unassembled WGS sequence"/>
</dbReference>
<proteinExistence type="inferred from homology"/>
<sequence>MSSSLPRLAVALLVALLAGCGFHLRGTGGGTALPASWGAMHLQAASPNSEFTRVLRARFTASGIRWVDAGEATHRLELGPERFAQRNLSINAEARAAEFELTLRATFTVRDDRGALLLGPETAQVAKQMENDPRNVVGKAEEIRILRDEMRGELAQQIIRRIAFFAASSG</sequence>
<reference evidence="7 8" key="1">
    <citation type="journal article" date="2014" name="Genome Announc.">
        <title>Genome Sequence of Gammaproteobacterial Pseudohaliea rubra Type Strain DSM 19751, Isolated from Coastal Seawater of the Mediterranean Sea.</title>
        <authorList>
            <person name="Spring S."/>
            <person name="Fiebig A."/>
            <person name="Riedel T."/>
            <person name="Goker M."/>
            <person name="Klenk H.P."/>
        </authorList>
    </citation>
    <scope>NUCLEOTIDE SEQUENCE [LARGE SCALE GENOMIC DNA]</scope>
    <source>
        <strain evidence="7 8">DSM 19751</strain>
    </source>
</reference>
<comment type="similarity">
    <text evidence="6">Belongs to the LptE lipoprotein family.</text>
</comment>
<evidence type="ECO:0000256" key="2">
    <source>
        <dbReference type="ARBA" id="ARBA00023136"/>
    </source>
</evidence>
<accession>A0A095VTH9</accession>
<dbReference type="PANTHER" id="PTHR38098">
    <property type="entry name" value="LPS-ASSEMBLY LIPOPROTEIN LPTE"/>
    <property type="match status" value="1"/>
</dbReference>
<dbReference type="GO" id="GO:0043165">
    <property type="term" value="P:Gram-negative-bacterium-type cell outer membrane assembly"/>
    <property type="evidence" value="ECO:0007669"/>
    <property type="project" value="UniProtKB-UniRule"/>
</dbReference>
<dbReference type="HOGENOM" id="CLU_103309_1_1_6"/>
<evidence type="ECO:0000313" key="7">
    <source>
        <dbReference type="EMBL" id="KGE04660.1"/>
    </source>
</evidence>
<evidence type="ECO:0000256" key="3">
    <source>
        <dbReference type="ARBA" id="ARBA00023139"/>
    </source>
</evidence>
<evidence type="ECO:0000256" key="5">
    <source>
        <dbReference type="ARBA" id="ARBA00023288"/>
    </source>
</evidence>
<evidence type="ECO:0000313" key="8">
    <source>
        <dbReference type="Proteomes" id="UP000029640"/>
    </source>
</evidence>
<comment type="subcellular location">
    <subcellularLocation>
        <location evidence="6">Cell outer membrane</location>
        <topology evidence="6">Lipid-anchor</topology>
    </subcellularLocation>
</comment>
<keyword evidence="8" id="KW-1185">Reference proteome</keyword>
<dbReference type="EMBL" id="AUVB01000022">
    <property type="protein sequence ID" value="KGE04660.1"/>
    <property type="molecule type" value="Genomic_DNA"/>
</dbReference>
<dbReference type="GO" id="GO:0001530">
    <property type="term" value="F:lipopolysaccharide binding"/>
    <property type="evidence" value="ECO:0007669"/>
    <property type="project" value="TreeGrafter"/>
</dbReference>
<dbReference type="STRING" id="1265313.HRUBRA_00734"/>
<keyword evidence="4 6" id="KW-0998">Cell outer membrane</keyword>
<dbReference type="AlphaFoldDB" id="A0A095VTH9"/>
<organism evidence="7 8">
    <name type="scientific">Pseudohaliea rubra DSM 19751</name>
    <dbReference type="NCBI Taxonomy" id="1265313"/>
    <lineage>
        <taxon>Bacteria</taxon>
        <taxon>Pseudomonadati</taxon>
        <taxon>Pseudomonadota</taxon>
        <taxon>Gammaproteobacteria</taxon>
        <taxon>Cellvibrionales</taxon>
        <taxon>Halieaceae</taxon>
        <taxon>Pseudohaliea</taxon>
    </lineage>
</organism>
<dbReference type="OrthoDB" id="5612114at2"/>